<comment type="subcellular location">
    <subcellularLocation>
        <location evidence="1">Membrane</location>
        <topology evidence="1">Multi-pass membrane protein</topology>
    </subcellularLocation>
</comment>
<proteinExistence type="predicted"/>
<reference evidence="6" key="1">
    <citation type="submission" date="2020-11" db="EMBL/GenBank/DDBJ databases">
        <authorList>
            <person name="Tran Van P."/>
        </authorList>
    </citation>
    <scope>NUCLEOTIDE SEQUENCE</scope>
</reference>
<keyword evidence="2 5" id="KW-0812">Transmembrane</keyword>
<dbReference type="GO" id="GO:0016020">
    <property type="term" value="C:membrane"/>
    <property type="evidence" value="ECO:0007669"/>
    <property type="project" value="UniProtKB-SubCell"/>
</dbReference>
<dbReference type="Pfam" id="PF13520">
    <property type="entry name" value="AA_permease_2"/>
    <property type="match status" value="1"/>
</dbReference>
<dbReference type="PANTHER" id="PTHR11785">
    <property type="entry name" value="AMINO ACID TRANSPORTER"/>
    <property type="match status" value="1"/>
</dbReference>
<gene>
    <name evidence="6" type="ORF">TBIB3V08_LOCUS10189</name>
</gene>
<sequence length="218" mass="23554">MVAQKTNGDSLNGLSSNMESDTNQEGVHLKRELGLFSAVNLIIGVMIGSGIFVSPASALERSGSVGLCLIVWAVCGVISLLGALAFAELGTVVPRSGAEYAYFVEAYGDLHPYWGPLPSFTCVWVYVMILRPAEVAVIILTFSEYVCQPFYPYMTHVPPETMDHLKKLIALLALGEPGAHPQTSNITLLEITLSEFIFNSQLDNVACSYSTISIGRAF</sequence>
<evidence type="ECO:0000256" key="3">
    <source>
        <dbReference type="ARBA" id="ARBA00022989"/>
    </source>
</evidence>
<dbReference type="InterPro" id="IPR050598">
    <property type="entry name" value="AminoAcid_Transporter"/>
</dbReference>
<evidence type="ECO:0000256" key="2">
    <source>
        <dbReference type="ARBA" id="ARBA00022692"/>
    </source>
</evidence>
<evidence type="ECO:0000256" key="1">
    <source>
        <dbReference type="ARBA" id="ARBA00004141"/>
    </source>
</evidence>
<name>A0A7R9F6K8_9NEOP</name>
<dbReference type="AlphaFoldDB" id="A0A7R9F6K8"/>
<evidence type="ECO:0000313" key="6">
    <source>
        <dbReference type="EMBL" id="CAD7447887.1"/>
    </source>
</evidence>
<accession>A0A7R9F6K8</accession>
<feature type="transmembrane region" description="Helical" evidence="5">
    <location>
        <begin position="33"/>
        <end position="53"/>
    </location>
</feature>
<dbReference type="Gene3D" id="1.20.1740.10">
    <property type="entry name" value="Amino acid/polyamine transporter I"/>
    <property type="match status" value="1"/>
</dbReference>
<dbReference type="EMBL" id="OD569363">
    <property type="protein sequence ID" value="CAD7447887.1"/>
    <property type="molecule type" value="Genomic_DNA"/>
</dbReference>
<feature type="transmembrane region" description="Helical" evidence="5">
    <location>
        <begin position="65"/>
        <end position="87"/>
    </location>
</feature>
<dbReference type="GO" id="GO:0015179">
    <property type="term" value="F:L-amino acid transmembrane transporter activity"/>
    <property type="evidence" value="ECO:0007669"/>
    <property type="project" value="TreeGrafter"/>
</dbReference>
<keyword evidence="3 5" id="KW-1133">Transmembrane helix</keyword>
<dbReference type="InterPro" id="IPR002293">
    <property type="entry name" value="AA/rel_permease1"/>
</dbReference>
<evidence type="ECO:0000256" key="5">
    <source>
        <dbReference type="SAM" id="Phobius"/>
    </source>
</evidence>
<keyword evidence="4 5" id="KW-0472">Membrane</keyword>
<protein>
    <submittedName>
        <fullName evidence="6">Uncharacterized protein</fullName>
    </submittedName>
</protein>
<dbReference type="PANTHER" id="PTHR11785:SF514">
    <property type="entry name" value="B(0,+)-TYPE AMINO ACID TRANSPORTER 1-LIKE PROTEIN"/>
    <property type="match status" value="1"/>
</dbReference>
<organism evidence="6">
    <name type="scientific">Timema bartmani</name>
    <dbReference type="NCBI Taxonomy" id="61472"/>
    <lineage>
        <taxon>Eukaryota</taxon>
        <taxon>Metazoa</taxon>
        <taxon>Ecdysozoa</taxon>
        <taxon>Arthropoda</taxon>
        <taxon>Hexapoda</taxon>
        <taxon>Insecta</taxon>
        <taxon>Pterygota</taxon>
        <taxon>Neoptera</taxon>
        <taxon>Polyneoptera</taxon>
        <taxon>Phasmatodea</taxon>
        <taxon>Timematodea</taxon>
        <taxon>Timematoidea</taxon>
        <taxon>Timematidae</taxon>
        <taxon>Timema</taxon>
    </lineage>
</organism>
<evidence type="ECO:0000256" key="4">
    <source>
        <dbReference type="ARBA" id="ARBA00023136"/>
    </source>
</evidence>